<accession>A0ABQ9HD90</accession>
<evidence type="ECO:0000313" key="1">
    <source>
        <dbReference type="EMBL" id="KAJ8882229.1"/>
    </source>
</evidence>
<organism evidence="1 2">
    <name type="scientific">Dryococelus australis</name>
    <dbReference type="NCBI Taxonomy" id="614101"/>
    <lineage>
        <taxon>Eukaryota</taxon>
        <taxon>Metazoa</taxon>
        <taxon>Ecdysozoa</taxon>
        <taxon>Arthropoda</taxon>
        <taxon>Hexapoda</taxon>
        <taxon>Insecta</taxon>
        <taxon>Pterygota</taxon>
        <taxon>Neoptera</taxon>
        <taxon>Polyneoptera</taxon>
        <taxon>Phasmatodea</taxon>
        <taxon>Verophasmatodea</taxon>
        <taxon>Anareolatae</taxon>
        <taxon>Phasmatidae</taxon>
        <taxon>Eurycanthinae</taxon>
        <taxon>Dryococelus</taxon>
    </lineage>
</organism>
<keyword evidence="2" id="KW-1185">Reference proteome</keyword>
<gene>
    <name evidence="1" type="ORF">PR048_018717</name>
</gene>
<evidence type="ECO:0000313" key="2">
    <source>
        <dbReference type="Proteomes" id="UP001159363"/>
    </source>
</evidence>
<dbReference type="EMBL" id="JARBHB010000006">
    <property type="protein sequence ID" value="KAJ8882229.1"/>
    <property type="molecule type" value="Genomic_DNA"/>
</dbReference>
<reference evidence="1 2" key="1">
    <citation type="submission" date="2023-02" db="EMBL/GenBank/DDBJ databases">
        <title>LHISI_Scaffold_Assembly.</title>
        <authorList>
            <person name="Stuart O.P."/>
            <person name="Cleave R."/>
            <person name="Magrath M.J.L."/>
            <person name="Mikheyev A.S."/>
        </authorList>
    </citation>
    <scope>NUCLEOTIDE SEQUENCE [LARGE SCALE GENOMIC DNA]</scope>
    <source>
        <strain evidence="1">Daus_M_001</strain>
        <tissue evidence="1">Leg muscle</tissue>
    </source>
</reference>
<protein>
    <submittedName>
        <fullName evidence="1">Uncharacterized protein</fullName>
    </submittedName>
</protein>
<comment type="caution">
    <text evidence="1">The sequence shown here is derived from an EMBL/GenBank/DDBJ whole genome shotgun (WGS) entry which is preliminary data.</text>
</comment>
<sequence>MQIPAKEDWHNRLTNMGSVKKPEKHYCRGKVALQVYLPSDINISKLWRMYNSSVLVKLRAKPPYLRNFFHDDFNIVFGSPATTILCWTCIKLRDKLNRATVHSH</sequence>
<name>A0ABQ9HD90_9NEOP</name>
<dbReference type="Proteomes" id="UP001159363">
    <property type="component" value="Chromosome 5"/>
</dbReference>
<proteinExistence type="predicted"/>